<comment type="pathway">
    <text evidence="1 6">Purine metabolism; IMP biosynthesis via de novo pathway; N(2)-formyl-N(1)-(5-phospho-D-ribosyl)glycinamide from N(1)-(5-phospho-D-ribosyl)glycinamide (10-formyl THF route): step 1/1.</text>
</comment>
<feature type="domain" description="Formyl transferase N-terminal" evidence="7">
    <location>
        <begin position="14"/>
        <end position="195"/>
    </location>
</feature>
<evidence type="ECO:0000256" key="4">
    <source>
        <dbReference type="ARBA" id="ARBA00038440"/>
    </source>
</evidence>
<evidence type="ECO:0000256" key="3">
    <source>
        <dbReference type="ARBA" id="ARBA00022755"/>
    </source>
</evidence>
<dbReference type="EMBL" id="PUIA01000057">
    <property type="protein sequence ID" value="PQO27505.1"/>
    <property type="molecule type" value="Genomic_DNA"/>
</dbReference>
<keyword evidence="2 6" id="KW-0808">Transferase</keyword>
<dbReference type="GO" id="GO:0006189">
    <property type="term" value="P:'de novo' IMP biosynthetic process"/>
    <property type="evidence" value="ECO:0007669"/>
    <property type="project" value="UniProtKB-UniRule"/>
</dbReference>
<comment type="function">
    <text evidence="6">Catalyzes the transfer of a formyl group from 10-formyltetrahydrofolate to 5-phospho-ribosyl-glycinamide (GAR), producing 5-phospho-ribosyl-N-formylglycinamide (FGAR) and tetrahydrofolate.</text>
</comment>
<evidence type="ECO:0000313" key="9">
    <source>
        <dbReference type="Proteomes" id="UP000240009"/>
    </source>
</evidence>
<dbReference type="PROSITE" id="PS00373">
    <property type="entry name" value="GART"/>
    <property type="match status" value="1"/>
</dbReference>
<evidence type="ECO:0000313" key="8">
    <source>
        <dbReference type="EMBL" id="PQO27505.1"/>
    </source>
</evidence>
<dbReference type="InterPro" id="IPR036477">
    <property type="entry name" value="Formyl_transf_N_sf"/>
</dbReference>
<comment type="caution">
    <text evidence="8">The sequence shown here is derived from an EMBL/GenBank/DDBJ whole genome shotgun (WGS) entry which is preliminary data.</text>
</comment>
<dbReference type="OrthoDB" id="9806170at2"/>
<dbReference type="PANTHER" id="PTHR43369">
    <property type="entry name" value="PHOSPHORIBOSYLGLYCINAMIDE FORMYLTRANSFERASE"/>
    <property type="match status" value="1"/>
</dbReference>
<dbReference type="PANTHER" id="PTHR43369:SF2">
    <property type="entry name" value="PHOSPHORIBOSYLGLYCINAMIDE FORMYLTRANSFERASE"/>
    <property type="match status" value="1"/>
</dbReference>
<dbReference type="EC" id="2.1.2.2" evidence="6"/>
<dbReference type="GO" id="GO:0005829">
    <property type="term" value="C:cytosol"/>
    <property type="evidence" value="ECO:0007669"/>
    <property type="project" value="TreeGrafter"/>
</dbReference>
<comment type="similarity">
    <text evidence="4 6">Belongs to the GART family.</text>
</comment>
<organism evidence="8 9">
    <name type="scientific">Blastopirellula marina</name>
    <dbReference type="NCBI Taxonomy" id="124"/>
    <lineage>
        <taxon>Bacteria</taxon>
        <taxon>Pseudomonadati</taxon>
        <taxon>Planctomycetota</taxon>
        <taxon>Planctomycetia</taxon>
        <taxon>Pirellulales</taxon>
        <taxon>Pirellulaceae</taxon>
        <taxon>Blastopirellula</taxon>
    </lineage>
</organism>
<reference evidence="8 9" key="1">
    <citation type="submission" date="2018-02" db="EMBL/GenBank/DDBJ databases">
        <title>Comparative genomes isolates from brazilian mangrove.</title>
        <authorList>
            <person name="Araujo J.E."/>
            <person name="Taketani R.G."/>
            <person name="Silva M.C.P."/>
            <person name="Loureco M.V."/>
            <person name="Andreote F.D."/>
        </authorList>
    </citation>
    <scope>NUCLEOTIDE SEQUENCE [LARGE SCALE GENOMIC DNA]</scope>
    <source>
        <strain evidence="8 9">HEX-2 MGV</strain>
    </source>
</reference>
<protein>
    <recommendedName>
        <fullName evidence="6">Phosphoribosylglycinamide formyltransferase</fullName>
        <ecNumber evidence="6">2.1.2.2</ecNumber>
    </recommendedName>
    <alternativeName>
        <fullName evidence="6">5'-phosphoribosylglycinamide transformylase</fullName>
    </alternativeName>
    <alternativeName>
        <fullName evidence="6">GAR transformylase</fullName>
        <shortName evidence="6">GART</shortName>
    </alternativeName>
</protein>
<dbReference type="InterPro" id="IPR002376">
    <property type="entry name" value="Formyl_transf_N"/>
</dbReference>
<evidence type="ECO:0000256" key="5">
    <source>
        <dbReference type="ARBA" id="ARBA00047664"/>
    </source>
</evidence>
<evidence type="ECO:0000259" key="7">
    <source>
        <dbReference type="Pfam" id="PF00551"/>
    </source>
</evidence>
<dbReference type="GO" id="GO:0004644">
    <property type="term" value="F:phosphoribosylglycinamide formyltransferase activity"/>
    <property type="evidence" value="ECO:0007669"/>
    <property type="project" value="UniProtKB-UniRule"/>
</dbReference>
<dbReference type="UniPathway" id="UPA00074">
    <property type="reaction ID" value="UER00126"/>
</dbReference>
<dbReference type="SUPFAM" id="SSF53328">
    <property type="entry name" value="Formyltransferase"/>
    <property type="match status" value="1"/>
</dbReference>
<feature type="binding site" evidence="6">
    <location>
        <position position="116"/>
    </location>
    <ligand>
        <name>(6R)-10-formyltetrahydrofolate</name>
        <dbReference type="ChEBI" id="CHEBI:195366"/>
    </ligand>
</feature>
<evidence type="ECO:0000256" key="6">
    <source>
        <dbReference type="HAMAP-Rule" id="MF_01930"/>
    </source>
</evidence>
<keyword evidence="3 6" id="KW-0658">Purine biosynthesis</keyword>
<sequence length="217" mass="23281">MTTWSKHTVANPLKIAVLISGGGTTLRNLLERIREDQLPLEVVLVISSSSKAKGMTYADEAYIPCQVITVAQHPDKVDFSQAIFQACREQQAELVVMGGFLKQVAVPSDFVNRVVNIHPSLIPAFCGAGFYGTHVHTAVIEHGAKVSGCTVHFVDDHYDHGPIIAQSVVDVLPGDLPADLAARVFDAECQVYPATLAAIAEGRVSVSGRQVIVQPAQ</sequence>
<dbReference type="RefSeq" id="WP_105356320.1">
    <property type="nucleotide sequence ID" value="NZ_PUIA01000057.1"/>
</dbReference>
<comment type="catalytic activity">
    <reaction evidence="5 6">
        <text>N(1)-(5-phospho-beta-D-ribosyl)glycinamide + (6R)-10-formyltetrahydrofolate = N(2)-formyl-N(1)-(5-phospho-beta-D-ribosyl)glycinamide + (6S)-5,6,7,8-tetrahydrofolate + H(+)</text>
        <dbReference type="Rhea" id="RHEA:15053"/>
        <dbReference type="ChEBI" id="CHEBI:15378"/>
        <dbReference type="ChEBI" id="CHEBI:57453"/>
        <dbReference type="ChEBI" id="CHEBI:143788"/>
        <dbReference type="ChEBI" id="CHEBI:147286"/>
        <dbReference type="ChEBI" id="CHEBI:195366"/>
        <dbReference type="EC" id="2.1.2.2"/>
    </reaction>
</comment>
<dbReference type="NCBIfam" id="TIGR00639">
    <property type="entry name" value="PurN"/>
    <property type="match status" value="1"/>
</dbReference>
<feature type="active site" description="Proton donor" evidence="6">
    <location>
        <position position="118"/>
    </location>
</feature>
<name>A0A2S8F5R5_9BACT</name>
<evidence type="ECO:0000256" key="1">
    <source>
        <dbReference type="ARBA" id="ARBA00005054"/>
    </source>
</evidence>
<dbReference type="InterPro" id="IPR004607">
    <property type="entry name" value="GART"/>
</dbReference>
<dbReference type="AlphaFoldDB" id="A0A2S8F5R5"/>
<dbReference type="Pfam" id="PF00551">
    <property type="entry name" value="Formyl_trans_N"/>
    <property type="match status" value="1"/>
</dbReference>
<dbReference type="HAMAP" id="MF_01930">
    <property type="entry name" value="PurN"/>
    <property type="match status" value="1"/>
</dbReference>
<dbReference type="Gene3D" id="3.40.50.170">
    <property type="entry name" value="Formyl transferase, N-terminal domain"/>
    <property type="match status" value="1"/>
</dbReference>
<dbReference type="InterPro" id="IPR001555">
    <property type="entry name" value="GART_AS"/>
</dbReference>
<dbReference type="CDD" id="cd08645">
    <property type="entry name" value="FMT_core_GART"/>
    <property type="match status" value="1"/>
</dbReference>
<dbReference type="Proteomes" id="UP000240009">
    <property type="component" value="Unassembled WGS sequence"/>
</dbReference>
<feature type="site" description="Raises pKa of active site His" evidence="6">
    <location>
        <position position="159"/>
    </location>
</feature>
<proteinExistence type="inferred from homology"/>
<gene>
    <name evidence="6" type="primary">purN</name>
    <name evidence="8" type="ORF">C5Y96_18410</name>
</gene>
<comment type="caution">
    <text evidence="6">Lacks conserved residue(s) required for the propagation of feature annotation.</text>
</comment>
<evidence type="ECO:0000256" key="2">
    <source>
        <dbReference type="ARBA" id="ARBA00022679"/>
    </source>
</evidence>
<accession>A0A2S8F5R5</accession>